<dbReference type="GO" id="GO:0008270">
    <property type="term" value="F:zinc ion binding"/>
    <property type="evidence" value="ECO:0007669"/>
    <property type="project" value="InterPro"/>
</dbReference>
<dbReference type="AlphaFoldDB" id="A0A7U3VRR0"/>
<reference evidence="2 3" key="3">
    <citation type="journal article" date="2011" name="Nat. Chem. Biol.">
        <title>Reveromycin A biosynthesis uses RevG and RevJ for stereospecific spiroacetal formation.</title>
        <authorList>
            <person name="Takahashi S."/>
            <person name="Toyoda A."/>
            <person name="Sekiyama Y."/>
            <person name="Takagi H."/>
            <person name="Nogawa T."/>
            <person name="Uramoto M."/>
            <person name="Suzuki R."/>
            <person name="Koshino H."/>
            <person name="Kumano T."/>
            <person name="Panthee S."/>
            <person name="Dairi T."/>
            <person name="Ishikawa J."/>
            <person name="Ikeda H."/>
            <person name="Sakaki Y."/>
            <person name="Osada H."/>
        </authorList>
    </citation>
    <scope>NUCLEOTIDE SEQUENCE [LARGE SCALE GENOMIC DNA]</scope>
    <source>
        <strain evidence="2 3">SN-593</strain>
    </source>
</reference>
<feature type="domain" description="HNH" evidence="1">
    <location>
        <begin position="72"/>
        <end position="105"/>
    </location>
</feature>
<dbReference type="InterPro" id="IPR002711">
    <property type="entry name" value="HNH"/>
</dbReference>
<dbReference type="GO" id="GO:0004519">
    <property type="term" value="F:endonuclease activity"/>
    <property type="evidence" value="ECO:0007669"/>
    <property type="project" value="InterPro"/>
</dbReference>
<evidence type="ECO:0000313" key="3">
    <source>
        <dbReference type="Proteomes" id="UP000595703"/>
    </source>
</evidence>
<evidence type="ECO:0000259" key="1">
    <source>
        <dbReference type="Pfam" id="PF01844"/>
    </source>
</evidence>
<reference evidence="2 3" key="1">
    <citation type="journal article" date="2010" name="J. Bacteriol.">
        <title>Biochemical characterization of a novel indole prenyltransferase from Streptomyces sp. SN-593.</title>
        <authorList>
            <person name="Takahashi S."/>
            <person name="Takagi H."/>
            <person name="Toyoda A."/>
            <person name="Uramoto M."/>
            <person name="Nogawa T."/>
            <person name="Ueki M."/>
            <person name="Sakaki Y."/>
            <person name="Osada H."/>
        </authorList>
    </citation>
    <scope>NUCLEOTIDE SEQUENCE [LARGE SCALE GENOMIC DNA]</scope>
    <source>
        <strain evidence="2 3">SN-593</strain>
    </source>
</reference>
<dbReference type="EMBL" id="AP018365">
    <property type="protein sequence ID" value="BBB01065.1"/>
    <property type="molecule type" value="Genomic_DNA"/>
</dbReference>
<reference evidence="2 3" key="4">
    <citation type="journal article" date="2020" name="Sci. Rep.">
        <title>beta-carboline chemical signals induce reveromycin production through a LuxR family regulator in Streptomyces sp. SN-593.</title>
        <authorList>
            <person name="Panthee S."/>
            <person name="Kito N."/>
            <person name="Hayashi T."/>
            <person name="Shimizu T."/>
            <person name="Ishikawa J."/>
            <person name="Hamamoto H."/>
            <person name="Osada H."/>
            <person name="Takahashi S."/>
        </authorList>
    </citation>
    <scope>NUCLEOTIDE SEQUENCE [LARGE SCALE GENOMIC DNA]</scope>
    <source>
        <strain evidence="2 3">SN-593</strain>
    </source>
</reference>
<sequence>MQVRSRGTIPLCLEHQAERKLERYRRKNRQRRGDDIVSESYTLAQIAARDGFRCGLCGLLVNMRLRRPNPLSPSIDHMVPISESRDDTRANVQLAHLSCNVAKGVRPMGEQLALIG</sequence>
<dbReference type="KEGG" id="arev:RVR_8307"/>
<dbReference type="Proteomes" id="UP000595703">
    <property type="component" value="Chromosome"/>
</dbReference>
<protein>
    <recommendedName>
        <fullName evidence="1">HNH domain-containing protein</fullName>
    </recommendedName>
</protein>
<dbReference type="CDD" id="cd00085">
    <property type="entry name" value="HNHc"/>
    <property type="match status" value="1"/>
</dbReference>
<evidence type="ECO:0000313" key="2">
    <source>
        <dbReference type="EMBL" id="BBB01065.1"/>
    </source>
</evidence>
<dbReference type="RefSeq" id="WP_202235284.1">
    <property type="nucleotide sequence ID" value="NZ_AP018365.1"/>
</dbReference>
<dbReference type="GO" id="GO:0003676">
    <property type="term" value="F:nucleic acid binding"/>
    <property type="evidence" value="ECO:0007669"/>
    <property type="project" value="InterPro"/>
</dbReference>
<dbReference type="Pfam" id="PF01844">
    <property type="entry name" value="HNH"/>
    <property type="match status" value="1"/>
</dbReference>
<organism evidence="2 3">
    <name type="scientific">Actinacidiphila reveromycinica</name>
    <dbReference type="NCBI Taxonomy" id="659352"/>
    <lineage>
        <taxon>Bacteria</taxon>
        <taxon>Bacillati</taxon>
        <taxon>Actinomycetota</taxon>
        <taxon>Actinomycetes</taxon>
        <taxon>Kitasatosporales</taxon>
        <taxon>Streptomycetaceae</taxon>
        <taxon>Actinacidiphila</taxon>
    </lineage>
</organism>
<keyword evidence="3" id="KW-1185">Reference proteome</keyword>
<proteinExistence type="predicted"/>
<name>A0A7U3VRR0_9ACTN</name>
<reference evidence="2 3" key="2">
    <citation type="journal article" date="2011" name="J. Antibiot.">
        <title>Furaquinocins I and J: novel polyketide isoprenoid hybrid compounds from Streptomyces reveromyceticus SN-593.</title>
        <authorList>
            <person name="Panthee S."/>
            <person name="Takahashi S."/>
            <person name="Takagi H."/>
            <person name="Nogawa T."/>
            <person name="Oowada E."/>
            <person name="Uramoto M."/>
            <person name="Osada H."/>
        </authorList>
    </citation>
    <scope>NUCLEOTIDE SEQUENCE [LARGE SCALE GENOMIC DNA]</scope>
    <source>
        <strain evidence="2 3">SN-593</strain>
    </source>
</reference>
<dbReference type="InterPro" id="IPR003615">
    <property type="entry name" value="HNH_nuc"/>
</dbReference>
<accession>A0A7U3VRR0</accession>
<gene>
    <name evidence="2" type="ORF">RVR_8307</name>
</gene>
<dbReference type="Gene3D" id="1.10.30.50">
    <property type="match status" value="1"/>
</dbReference>